<dbReference type="InterPro" id="IPR002259">
    <property type="entry name" value="Eqnu_transpt"/>
</dbReference>
<sequence>MGYQTEGETGDITYSESNMNELQSSSYYVSKNSTPKDRFKLVYVIFFTAGLGTLVPWNFFITAIDYFQYKLRNQSMENASVFDPNYKTEEQRLFGNYLTLCSMLPLALFNILGLSIMNWISSFTRYLIGGLLIFLMFLLTNILVKIDISKLCFVNLLIFRRGCLFRYYFDFSGAGCALLQGGILGLASILPPQYIKGCLEGQAFAGVLAALAAIVTRAASPHPTTSALAYFVFALVVLTLSVLLTLTLRKNVFFVHYQNLQYEFKDENDSSNGAKSTGDSSLDPAISRDSVEISQGFSIIKSVRDVWIPGFCVLMTLMITLSLFPALLQPVRPLNDDPSDRWTSTFFTPVVIFLSFNVCDWIGRASAGILKWPRRNQHWLLVAICILRVLIIPFSLFLNQQPRNHLPAVFIHDAFPVLVVIFLGLTNGYLMTLAMMYGPSFAPPGRSEGSGVALSIYIALGLAFGVAVSAGLILLI</sequence>
<feature type="transmembrane region" description="Helical" evidence="7">
    <location>
        <begin position="227"/>
        <end position="248"/>
    </location>
</feature>
<proteinExistence type="inferred from homology"/>
<protein>
    <submittedName>
        <fullName evidence="8">Equilibrative nucleoside transporter 1</fullName>
    </submittedName>
</protein>
<keyword evidence="3" id="KW-0813">Transport</keyword>
<dbReference type="GO" id="GO:0005886">
    <property type="term" value="C:plasma membrane"/>
    <property type="evidence" value="ECO:0007669"/>
    <property type="project" value="TreeGrafter"/>
</dbReference>
<comment type="caution">
    <text evidence="8">The sequence shown here is derived from an EMBL/GenBank/DDBJ whole genome shotgun (WGS) entry which is preliminary data.</text>
</comment>
<dbReference type="EMBL" id="SUNJ01014547">
    <property type="protein sequence ID" value="TPP56418.1"/>
    <property type="molecule type" value="Genomic_DNA"/>
</dbReference>
<evidence type="ECO:0000256" key="6">
    <source>
        <dbReference type="ARBA" id="ARBA00023136"/>
    </source>
</evidence>
<feature type="transmembrane region" description="Helical" evidence="7">
    <location>
        <begin position="452"/>
        <end position="475"/>
    </location>
</feature>
<evidence type="ECO:0000256" key="1">
    <source>
        <dbReference type="ARBA" id="ARBA00004141"/>
    </source>
</evidence>
<dbReference type="Pfam" id="PF01733">
    <property type="entry name" value="Nucleoside_tran"/>
    <property type="match status" value="1"/>
</dbReference>
<accession>A0A504YCJ0</accession>
<feature type="transmembrane region" description="Helical" evidence="7">
    <location>
        <begin position="306"/>
        <end position="328"/>
    </location>
</feature>
<keyword evidence="4 7" id="KW-0812">Transmembrane</keyword>
<evidence type="ECO:0000256" key="2">
    <source>
        <dbReference type="ARBA" id="ARBA00007965"/>
    </source>
</evidence>
<evidence type="ECO:0000256" key="7">
    <source>
        <dbReference type="SAM" id="Phobius"/>
    </source>
</evidence>
<dbReference type="PIRSF" id="PIRSF016379">
    <property type="entry name" value="ENT"/>
    <property type="match status" value="1"/>
</dbReference>
<feature type="transmembrane region" description="Helical" evidence="7">
    <location>
        <begin position="340"/>
        <end position="358"/>
    </location>
</feature>
<dbReference type="AlphaFoldDB" id="A0A504YCJ0"/>
<feature type="transmembrane region" description="Helical" evidence="7">
    <location>
        <begin position="410"/>
        <end position="432"/>
    </location>
</feature>
<comment type="similarity">
    <text evidence="2">Belongs to the SLC29A/ENT transporter (TC 2.A.57) family.</text>
</comment>
<keyword evidence="6 7" id="KW-0472">Membrane</keyword>
<dbReference type="PRINTS" id="PR01130">
    <property type="entry name" value="DERENTRNSPRT"/>
</dbReference>
<dbReference type="GO" id="GO:0005337">
    <property type="term" value="F:nucleoside transmembrane transporter activity"/>
    <property type="evidence" value="ECO:0007669"/>
    <property type="project" value="InterPro"/>
</dbReference>
<feature type="transmembrane region" description="Helical" evidence="7">
    <location>
        <begin position="378"/>
        <end position="398"/>
    </location>
</feature>
<feature type="transmembrane region" description="Helical" evidence="7">
    <location>
        <begin position="97"/>
        <end position="120"/>
    </location>
</feature>
<evidence type="ECO:0000313" key="8">
    <source>
        <dbReference type="EMBL" id="TPP56418.1"/>
    </source>
</evidence>
<evidence type="ECO:0000256" key="5">
    <source>
        <dbReference type="ARBA" id="ARBA00022989"/>
    </source>
</evidence>
<comment type="subcellular location">
    <subcellularLocation>
        <location evidence="1">Membrane</location>
        <topology evidence="1">Multi-pass membrane protein</topology>
    </subcellularLocation>
</comment>
<dbReference type="OrthoDB" id="46396at2759"/>
<name>A0A504YCJ0_FASGI</name>
<feature type="transmembrane region" description="Helical" evidence="7">
    <location>
        <begin position="167"/>
        <end position="190"/>
    </location>
</feature>
<dbReference type="Proteomes" id="UP000316759">
    <property type="component" value="Unassembled WGS sequence"/>
</dbReference>
<reference evidence="8 9" key="1">
    <citation type="submission" date="2019-04" db="EMBL/GenBank/DDBJ databases">
        <title>Annotation for the trematode Fasciola gigantica.</title>
        <authorList>
            <person name="Choi Y.-J."/>
        </authorList>
    </citation>
    <scope>NUCLEOTIDE SEQUENCE [LARGE SCALE GENOMIC DNA]</scope>
    <source>
        <strain evidence="8">Uganda_cow_1</strain>
    </source>
</reference>
<evidence type="ECO:0000313" key="9">
    <source>
        <dbReference type="Proteomes" id="UP000316759"/>
    </source>
</evidence>
<feature type="transmembrane region" description="Helical" evidence="7">
    <location>
        <begin position="41"/>
        <end position="67"/>
    </location>
</feature>
<feature type="transmembrane region" description="Helical" evidence="7">
    <location>
        <begin position="202"/>
        <end position="220"/>
    </location>
</feature>
<gene>
    <name evidence="8" type="ORF">FGIG_01169</name>
</gene>
<organism evidence="8 9">
    <name type="scientific">Fasciola gigantica</name>
    <name type="common">Giant liver fluke</name>
    <dbReference type="NCBI Taxonomy" id="46835"/>
    <lineage>
        <taxon>Eukaryota</taxon>
        <taxon>Metazoa</taxon>
        <taxon>Spiralia</taxon>
        <taxon>Lophotrochozoa</taxon>
        <taxon>Platyhelminthes</taxon>
        <taxon>Trematoda</taxon>
        <taxon>Digenea</taxon>
        <taxon>Plagiorchiida</taxon>
        <taxon>Echinostomata</taxon>
        <taxon>Echinostomatoidea</taxon>
        <taxon>Fasciolidae</taxon>
        <taxon>Fasciola</taxon>
    </lineage>
</organism>
<keyword evidence="5 7" id="KW-1133">Transmembrane helix</keyword>
<feature type="transmembrane region" description="Helical" evidence="7">
    <location>
        <begin position="126"/>
        <end position="146"/>
    </location>
</feature>
<keyword evidence="9" id="KW-1185">Reference proteome</keyword>
<evidence type="ECO:0000256" key="4">
    <source>
        <dbReference type="ARBA" id="ARBA00022692"/>
    </source>
</evidence>
<dbReference type="PANTHER" id="PTHR10332:SF88">
    <property type="entry name" value="EQUILIBRATIVE NUCLEOSIDE TRANSPORTER 1, ISOFORM A"/>
    <property type="match status" value="1"/>
</dbReference>
<dbReference type="PANTHER" id="PTHR10332">
    <property type="entry name" value="EQUILIBRATIVE NUCLEOSIDE TRANSPORTER"/>
    <property type="match status" value="1"/>
</dbReference>
<evidence type="ECO:0000256" key="3">
    <source>
        <dbReference type="ARBA" id="ARBA00022448"/>
    </source>
</evidence>